<accession>A0AAV7ML88</accession>
<protein>
    <submittedName>
        <fullName evidence="2">Uncharacterized protein</fullName>
    </submittedName>
</protein>
<evidence type="ECO:0000313" key="2">
    <source>
        <dbReference type="EMBL" id="KAJ1100985.1"/>
    </source>
</evidence>
<name>A0AAV7ML88_PLEWA</name>
<dbReference type="EMBL" id="JANPWB010000014">
    <property type="protein sequence ID" value="KAJ1100985.1"/>
    <property type="molecule type" value="Genomic_DNA"/>
</dbReference>
<gene>
    <name evidence="2" type="ORF">NDU88_006060</name>
</gene>
<feature type="compositionally biased region" description="Gly residues" evidence="1">
    <location>
        <begin position="42"/>
        <end position="53"/>
    </location>
</feature>
<keyword evidence="3" id="KW-1185">Reference proteome</keyword>
<feature type="region of interest" description="Disordered" evidence="1">
    <location>
        <begin position="1"/>
        <end position="85"/>
    </location>
</feature>
<dbReference type="Proteomes" id="UP001066276">
    <property type="component" value="Chromosome 10"/>
</dbReference>
<organism evidence="2 3">
    <name type="scientific">Pleurodeles waltl</name>
    <name type="common">Iberian ribbed newt</name>
    <dbReference type="NCBI Taxonomy" id="8319"/>
    <lineage>
        <taxon>Eukaryota</taxon>
        <taxon>Metazoa</taxon>
        <taxon>Chordata</taxon>
        <taxon>Craniata</taxon>
        <taxon>Vertebrata</taxon>
        <taxon>Euteleostomi</taxon>
        <taxon>Amphibia</taxon>
        <taxon>Batrachia</taxon>
        <taxon>Caudata</taxon>
        <taxon>Salamandroidea</taxon>
        <taxon>Salamandridae</taxon>
        <taxon>Pleurodelinae</taxon>
        <taxon>Pleurodeles</taxon>
    </lineage>
</organism>
<sequence>MTPRPGRAAVSHREESGLPETGHLGGTGRGVGALGQATGPPCGVGPGAIGGGAERVRPGSGAIPPLGKRGAAAGSAGKGARATKEQCVRAQMVRARRYLGLRPKRSWRSRPVDGVEAAGCALGEGGAASLRSGGILVGSPVVTGARAAAKRRSRTLEGTGTRKTGCSREVGAEDAIAGEVARWSLGAVHQDMTVSPCAARGEARRRWEPSPRDSTGWLTCESTGEILRGGVMPVPPLLGVQRAWWGPPR</sequence>
<evidence type="ECO:0000313" key="3">
    <source>
        <dbReference type="Proteomes" id="UP001066276"/>
    </source>
</evidence>
<reference evidence="2" key="1">
    <citation type="journal article" date="2022" name="bioRxiv">
        <title>Sequencing and chromosome-scale assembly of the giantPleurodeles waltlgenome.</title>
        <authorList>
            <person name="Brown T."/>
            <person name="Elewa A."/>
            <person name="Iarovenko S."/>
            <person name="Subramanian E."/>
            <person name="Araus A.J."/>
            <person name="Petzold A."/>
            <person name="Susuki M."/>
            <person name="Suzuki K.-i.T."/>
            <person name="Hayashi T."/>
            <person name="Toyoda A."/>
            <person name="Oliveira C."/>
            <person name="Osipova E."/>
            <person name="Leigh N.D."/>
            <person name="Simon A."/>
            <person name="Yun M.H."/>
        </authorList>
    </citation>
    <scope>NUCLEOTIDE SEQUENCE</scope>
    <source>
        <strain evidence="2">20211129_DDA</strain>
        <tissue evidence="2">Liver</tissue>
    </source>
</reference>
<evidence type="ECO:0000256" key="1">
    <source>
        <dbReference type="SAM" id="MobiDB-lite"/>
    </source>
</evidence>
<dbReference type="AlphaFoldDB" id="A0AAV7ML88"/>
<proteinExistence type="predicted"/>
<feature type="compositionally biased region" description="Low complexity" evidence="1">
    <location>
        <begin position="67"/>
        <end position="80"/>
    </location>
</feature>
<feature type="compositionally biased region" description="Gly residues" evidence="1">
    <location>
        <begin position="23"/>
        <end position="33"/>
    </location>
</feature>
<comment type="caution">
    <text evidence="2">The sequence shown here is derived from an EMBL/GenBank/DDBJ whole genome shotgun (WGS) entry which is preliminary data.</text>
</comment>